<name>A0A9D7XLF1_9BACT</name>
<reference evidence="1" key="1">
    <citation type="submission" date="2020-10" db="EMBL/GenBank/DDBJ databases">
        <title>Connecting structure to function with the recovery of over 1000 high-quality activated sludge metagenome-assembled genomes encoding full-length rRNA genes using long-read sequencing.</title>
        <authorList>
            <person name="Singleton C.M."/>
            <person name="Petriglieri F."/>
            <person name="Kristensen J.M."/>
            <person name="Kirkegaard R.H."/>
            <person name="Michaelsen T.Y."/>
            <person name="Andersen M.H."/>
            <person name="Karst S.M."/>
            <person name="Dueholm M.S."/>
            <person name="Nielsen P.H."/>
            <person name="Albertsen M."/>
        </authorList>
    </citation>
    <scope>NUCLEOTIDE SEQUENCE</scope>
    <source>
        <strain evidence="1">Skiv_18-Q3-R9-52_MAXAC.067</strain>
    </source>
</reference>
<dbReference type="EMBL" id="JADKIO010000006">
    <property type="protein sequence ID" value="MBK9796549.1"/>
    <property type="molecule type" value="Genomic_DNA"/>
</dbReference>
<organism evidence="1 2">
    <name type="scientific">Candidatus Geothrix skivensis</name>
    <dbReference type="NCBI Taxonomy" id="2954439"/>
    <lineage>
        <taxon>Bacteria</taxon>
        <taxon>Pseudomonadati</taxon>
        <taxon>Acidobacteriota</taxon>
        <taxon>Holophagae</taxon>
        <taxon>Holophagales</taxon>
        <taxon>Holophagaceae</taxon>
        <taxon>Geothrix</taxon>
    </lineage>
</organism>
<dbReference type="Proteomes" id="UP000886657">
    <property type="component" value="Unassembled WGS sequence"/>
</dbReference>
<sequence>MPMRFLLGLGASLLLLLSGCKEPDGATGGTSGAALYAYDGSSSTVFVWSDLSTLYSGTAATVAPTKQISSSVFGSKIASLAWGGLCLDAQKGFLYLVSETGDIVRVSNIRSQSGTVASLDVVSFSLSNTGRLTSSTFGQAALDAQNDRLFITENGSSGTQIWVVNGASSQVQSASVTLQALQMSGDTGGTGVAAASGSVYAYLQDGNTVGTVVTYSGPRLRKGTAAAFTDASTLIGNLTLLGKYGSLALDTGNGNLFVARHNVDAVASTAPIQVFTTGVFGQAYNQAPTTTLGSPTDQNNLRVIAHAGTKDWLVGLKGNGTTAYGAIWIWKSPLSGTAAKAISASPATALFKGLAVDGNAS</sequence>
<evidence type="ECO:0000313" key="2">
    <source>
        <dbReference type="Proteomes" id="UP000886657"/>
    </source>
</evidence>
<proteinExistence type="predicted"/>
<accession>A0A9D7XLF1</accession>
<dbReference type="PROSITE" id="PS51257">
    <property type="entry name" value="PROKAR_LIPOPROTEIN"/>
    <property type="match status" value="1"/>
</dbReference>
<protein>
    <submittedName>
        <fullName evidence="1">Uncharacterized protein</fullName>
    </submittedName>
</protein>
<dbReference type="SUPFAM" id="SSF63825">
    <property type="entry name" value="YWTD domain"/>
    <property type="match status" value="1"/>
</dbReference>
<evidence type="ECO:0000313" key="1">
    <source>
        <dbReference type="EMBL" id="MBK9796549.1"/>
    </source>
</evidence>
<comment type="caution">
    <text evidence="1">The sequence shown here is derived from an EMBL/GenBank/DDBJ whole genome shotgun (WGS) entry which is preliminary data.</text>
</comment>
<gene>
    <name evidence="1" type="ORF">IPP58_08610</name>
</gene>
<dbReference type="AlphaFoldDB" id="A0A9D7XLF1"/>